<evidence type="ECO:0000256" key="3">
    <source>
        <dbReference type="ARBA" id="ARBA00022448"/>
    </source>
</evidence>
<dbReference type="GO" id="GO:0022857">
    <property type="term" value="F:transmembrane transporter activity"/>
    <property type="evidence" value="ECO:0007669"/>
    <property type="project" value="InterPro"/>
</dbReference>
<dbReference type="InterPro" id="IPR001851">
    <property type="entry name" value="ABC_transp_permease"/>
</dbReference>
<evidence type="ECO:0000256" key="1">
    <source>
        <dbReference type="ARBA" id="ARBA00004651"/>
    </source>
</evidence>
<evidence type="ECO:0000256" key="7">
    <source>
        <dbReference type="ARBA" id="ARBA00022989"/>
    </source>
</evidence>
<evidence type="ECO:0000313" key="13">
    <source>
        <dbReference type="Proteomes" id="UP000002361"/>
    </source>
</evidence>
<evidence type="ECO:0000256" key="5">
    <source>
        <dbReference type="ARBA" id="ARBA00022519"/>
    </source>
</evidence>
<reference key="1">
    <citation type="submission" date="2008-12" db="EMBL/GenBank/DDBJ databases">
        <title>Complete genome sequence of Rhodobacter capsulatus SB1003.</title>
        <authorList>
            <person name="Strnad H."/>
            <person name="Lapidus A."/>
            <person name="Vlcek C."/>
            <person name="Ulbrich P."/>
            <person name="Paces J."/>
            <person name="Maltsev N."/>
            <person name="Kumar V."/>
            <person name="Kogan Y."/>
            <person name="Milgram A."/>
            <person name="Rebrekov D."/>
            <person name="Mazur M."/>
            <person name="Cox R."/>
            <person name="Kyrpides N."/>
            <person name="Kolar M."/>
            <person name="Sachova J."/>
            <person name="Ridl J."/>
            <person name="Ivanova N."/>
            <person name="Kapatral V."/>
            <person name="Los T."/>
            <person name="Lykidis A."/>
            <person name="Mikhailova N."/>
            <person name="Reznik G."/>
            <person name="Vasieva O."/>
            <person name="Fonstein M."/>
            <person name="Paces V."/>
            <person name="Haselkorn R."/>
        </authorList>
    </citation>
    <scope>NUCLEOTIDE SEQUENCE</scope>
    <source>
        <strain>SB1003</strain>
    </source>
</reference>
<keyword evidence="13" id="KW-1185">Reference proteome</keyword>
<feature type="transmembrane region" description="Helical" evidence="11">
    <location>
        <begin position="155"/>
        <end position="177"/>
    </location>
</feature>
<dbReference type="CDD" id="cd06579">
    <property type="entry name" value="TM_PBP1_transp_AraH_like"/>
    <property type="match status" value="1"/>
</dbReference>
<organism evidence="12 13">
    <name type="scientific">Rhodobacter capsulatus (strain ATCC BAA-309 / NBRC 16581 / SB1003)</name>
    <dbReference type="NCBI Taxonomy" id="272942"/>
    <lineage>
        <taxon>Bacteria</taxon>
        <taxon>Pseudomonadati</taxon>
        <taxon>Pseudomonadota</taxon>
        <taxon>Alphaproteobacteria</taxon>
        <taxon>Rhodobacterales</taxon>
        <taxon>Rhodobacter group</taxon>
        <taxon>Rhodobacter</taxon>
    </lineage>
</organism>
<dbReference type="PANTHER" id="PTHR32196">
    <property type="entry name" value="ABC TRANSPORTER PERMEASE PROTEIN YPHD-RELATED-RELATED"/>
    <property type="match status" value="1"/>
</dbReference>
<keyword evidence="4" id="KW-1003">Cell membrane</keyword>
<evidence type="ECO:0000313" key="12">
    <source>
        <dbReference type="EMBL" id="ADE86608.1"/>
    </source>
</evidence>
<keyword evidence="5" id="KW-0997">Cell inner membrane</keyword>
<evidence type="ECO:0000256" key="6">
    <source>
        <dbReference type="ARBA" id="ARBA00022692"/>
    </source>
</evidence>
<evidence type="ECO:0000256" key="4">
    <source>
        <dbReference type="ARBA" id="ARBA00022475"/>
    </source>
</evidence>
<dbReference type="Proteomes" id="UP000002361">
    <property type="component" value="Chromosome"/>
</dbReference>
<dbReference type="RefSeq" id="WP_013068582.1">
    <property type="nucleotide sequence ID" value="NC_014034.1"/>
</dbReference>
<evidence type="ECO:0000256" key="2">
    <source>
        <dbReference type="ARBA" id="ARBA00011262"/>
    </source>
</evidence>
<feature type="transmembrane region" description="Helical" evidence="11">
    <location>
        <begin position="64"/>
        <end position="83"/>
    </location>
</feature>
<keyword evidence="8 11" id="KW-0472">Membrane</keyword>
<protein>
    <recommendedName>
        <fullName evidence="10">Autoinducer 2 import system permease protein LsrC</fullName>
    </recommendedName>
</protein>
<dbReference type="Pfam" id="PF02653">
    <property type="entry name" value="BPD_transp_2"/>
    <property type="match status" value="1"/>
</dbReference>
<accession>D5APN9</accession>
<dbReference type="STRING" id="272942.RCAP_rcc02879"/>
<evidence type="ECO:0000256" key="8">
    <source>
        <dbReference type="ARBA" id="ARBA00023136"/>
    </source>
</evidence>
<evidence type="ECO:0000256" key="11">
    <source>
        <dbReference type="SAM" id="Phobius"/>
    </source>
</evidence>
<dbReference type="OrthoDB" id="6384190at2"/>
<keyword evidence="3" id="KW-0813">Transport</keyword>
<evidence type="ECO:0000256" key="9">
    <source>
        <dbReference type="ARBA" id="ARBA00025439"/>
    </source>
</evidence>
<comment type="subcellular location">
    <subcellularLocation>
        <location evidence="1">Cell membrane</location>
        <topology evidence="1">Multi-pass membrane protein</topology>
    </subcellularLocation>
</comment>
<evidence type="ECO:0000256" key="10">
    <source>
        <dbReference type="ARBA" id="ARBA00039382"/>
    </source>
</evidence>
<dbReference type="HOGENOM" id="CLU_028880_0_1_5"/>
<sequence length="343" mass="35958">MTKILKSREFLVLILLVAMLLAVATQNKAVLYPFTLINIANSSLFLMLIAIGQMFVVQTRGIDVSVGAIAGLSAVIFGFALNAGMPLPLAMLCALATGAAAGAVNAVGVVFIGIPPIIMTLGTLGAYRGLMRVLTGGSWIESIPQNIKSFAVTRYFNVPLMVWAVAALVIIVAILLWKIRAARAFHAVGDNADGAYLLGIDVKATRFAAFTLSGLFAGAAAIVFVGQIGFVPMQTGNGQELKAIAAVVLGGVSLMGGTGSVWSAVIGALFLTAVDSMMIFLHVPGSWNNAVAGAVLLSVVVADYLIRRTVRNRQLAARAAEMARAEADAEAQRPTVNRREMAR</sequence>
<keyword evidence="7 11" id="KW-1133">Transmembrane helix</keyword>
<dbReference type="GO" id="GO:0005886">
    <property type="term" value="C:plasma membrane"/>
    <property type="evidence" value="ECO:0007669"/>
    <property type="project" value="UniProtKB-SubCell"/>
</dbReference>
<keyword evidence="6 11" id="KW-0812">Transmembrane</keyword>
<reference evidence="12 13" key="2">
    <citation type="journal article" date="2010" name="J. Bacteriol.">
        <title>Complete genome sequence of the photosynthetic purple nonsulfur bacterium Rhodobacter capsulatus SB 1003.</title>
        <authorList>
            <person name="Strnad H."/>
            <person name="Lapidus A."/>
            <person name="Paces J."/>
            <person name="Ulbrich P."/>
            <person name="Vlcek C."/>
            <person name="Paces V."/>
            <person name="Haselkorn R."/>
        </authorList>
    </citation>
    <scope>NUCLEOTIDE SEQUENCE [LARGE SCALE GENOMIC DNA]</scope>
    <source>
        <strain evidence="13">ATCC BAA-309 / NBRC 16581 / SB1003</strain>
    </source>
</reference>
<feature type="transmembrane region" description="Helical" evidence="11">
    <location>
        <begin position="286"/>
        <end position="306"/>
    </location>
</feature>
<feature type="transmembrane region" description="Helical" evidence="11">
    <location>
        <begin position="207"/>
        <end position="231"/>
    </location>
</feature>
<dbReference type="EMBL" id="CP001312">
    <property type="protein sequence ID" value="ADE86608.1"/>
    <property type="molecule type" value="Genomic_DNA"/>
</dbReference>
<comment type="function">
    <text evidence="9">Part of the ABC transporter complex LsrABCD involved in autoinducer 2 (AI-2) import. Probably responsible for the translocation of the substrate across the membrane.</text>
</comment>
<feature type="transmembrane region" description="Helical" evidence="11">
    <location>
        <begin position="34"/>
        <end position="57"/>
    </location>
</feature>
<name>D5APN9_RHOCB</name>
<comment type="subunit">
    <text evidence="2">The complex is composed of two ATP-binding proteins (LsrA), two transmembrane proteins (LsrC and LsrD) and a solute-binding protein (LsrB).</text>
</comment>
<feature type="transmembrane region" description="Helical" evidence="11">
    <location>
        <begin position="89"/>
        <end position="114"/>
    </location>
</feature>
<feature type="transmembrane region" description="Helical" evidence="11">
    <location>
        <begin position="243"/>
        <end position="274"/>
    </location>
</feature>
<dbReference type="AlphaFoldDB" id="D5APN9"/>
<proteinExistence type="predicted"/>
<dbReference type="KEGG" id="rcp:RCAP_rcc02879"/>
<gene>
    <name evidence="12" type="ordered locus">RCAP_rcc02879</name>
</gene>
<dbReference type="eggNOG" id="COG1172">
    <property type="taxonomic scope" value="Bacteria"/>
</dbReference>
<dbReference type="GeneID" id="31491692"/>
<dbReference type="PANTHER" id="PTHR32196:SF29">
    <property type="entry name" value="AUTOINDUCER 2 IMPORT SYSTEM PERMEASE PROTEIN LSRC"/>
    <property type="match status" value="1"/>
</dbReference>